<dbReference type="EMBL" id="FOLM01000002">
    <property type="protein sequence ID" value="SFC27462.1"/>
    <property type="molecule type" value="Genomic_DNA"/>
</dbReference>
<proteinExistence type="predicted"/>
<protein>
    <submittedName>
        <fullName evidence="2">Uncharacterized protein</fullName>
    </submittedName>
</protein>
<evidence type="ECO:0000313" key="3">
    <source>
        <dbReference type="Proteomes" id="UP000199207"/>
    </source>
</evidence>
<gene>
    <name evidence="2" type="ORF">SAMN05421773_102523</name>
</gene>
<evidence type="ECO:0000313" key="2">
    <source>
        <dbReference type="EMBL" id="SFC27462.1"/>
    </source>
</evidence>
<name>A0A1I1HV70_9ACTN</name>
<dbReference type="Proteomes" id="UP000199207">
    <property type="component" value="Unassembled WGS sequence"/>
</dbReference>
<dbReference type="AlphaFoldDB" id="A0A1I1HV70"/>
<feature type="compositionally biased region" description="Basic residues" evidence="1">
    <location>
        <begin position="46"/>
        <end position="55"/>
    </location>
</feature>
<keyword evidence="3" id="KW-1185">Reference proteome</keyword>
<accession>A0A1I1HV70</accession>
<organism evidence="2 3">
    <name type="scientific">Streptomyces aidingensis</name>
    <dbReference type="NCBI Taxonomy" id="910347"/>
    <lineage>
        <taxon>Bacteria</taxon>
        <taxon>Bacillati</taxon>
        <taxon>Actinomycetota</taxon>
        <taxon>Actinomycetes</taxon>
        <taxon>Kitasatosporales</taxon>
        <taxon>Streptomycetaceae</taxon>
        <taxon>Streptomyces</taxon>
    </lineage>
</organism>
<sequence>MTPPGQERVDGMFSALLPQGRAFSSHRLRSPAPHFSLPDSSSAHPFHSRRAATRA</sequence>
<reference evidence="2 3" key="1">
    <citation type="submission" date="2016-10" db="EMBL/GenBank/DDBJ databases">
        <authorList>
            <person name="de Groot N.N."/>
        </authorList>
    </citation>
    <scope>NUCLEOTIDE SEQUENCE [LARGE SCALE GENOMIC DNA]</scope>
    <source>
        <strain evidence="2 3">CGMCC 4.5739</strain>
    </source>
</reference>
<evidence type="ECO:0000256" key="1">
    <source>
        <dbReference type="SAM" id="MobiDB-lite"/>
    </source>
</evidence>
<feature type="region of interest" description="Disordered" evidence="1">
    <location>
        <begin position="24"/>
        <end position="55"/>
    </location>
</feature>